<dbReference type="InterPro" id="IPR035706">
    <property type="entry name" value="AAA_9"/>
</dbReference>
<evidence type="ECO:0000256" key="6">
    <source>
        <dbReference type="ARBA" id="ARBA00022741"/>
    </source>
</evidence>
<dbReference type="InterPro" id="IPR035699">
    <property type="entry name" value="AAA_6"/>
</dbReference>
<dbReference type="SUPFAM" id="SSF52540">
    <property type="entry name" value="P-loop containing nucleoside triphosphate hydrolases"/>
    <property type="match status" value="4"/>
</dbReference>
<dbReference type="Gene3D" id="1.10.8.710">
    <property type="match status" value="1"/>
</dbReference>
<keyword evidence="12" id="KW-0969">Cilium</keyword>
<dbReference type="Gene3D" id="1.20.920.30">
    <property type="match status" value="1"/>
</dbReference>
<dbReference type="InterPro" id="IPR024317">
    <property type="entry name" value="Dynein_heavy_chain_D4_dom"/>
</dbReference>
<evidence type="ECO:0000256" key="10">
    <source>
        <dbReference type="ARBA" id="ARBA00023017"/>
    </source>
</evidence>
<dbReference type="Pfam" id="PF12781">
    <property type="entry name" value="AAA_9"/>
    <property type="match status" value="1"/>
</dbReference>
<keyword evidence="11 16" id="KW-0175">Coiled coil</keyword>
<dbReference type="Proteomes" id="UP001190700">
    <property type="component" value="Unassembled WGS sequence"/>
</dbReference>
<evidence type="ECO:0000256" key="9">
    <source>
        <dbReference type="ARBA" id="ARBA00022846"/>
    </source>
</evidence>
<dbReference type="Gene3D" id="1.20.58.1120">
    <property type="match status" value="1"/>
</dbReference>
<dbReference type="InterPro" id="IPR043157">
    <property type="entry name" value="Dynein_AAA1S"/>
</dbReference>
<feature type="coiled-coil region" evidence="16">
    <location>
        <begin position="2223"/>
        <end position="2285"/>
    </location>
</feature>
<dbReference type="InterPro" id="IPR042222">
    <property type="entry name" value="Dynein_2_N"/>
</dbReference>
<evidence type="ECO:0000256" key="2">
    <source>
        <dbReference type="ARBA" id="ARBA00008887"/>
    </source>
</evidence>
<proteinExistence type="inferred from homology"/>
<dbReference type="Pfam" id="PF12774">
    <property type="entry name" value="AAA_6"/>
    <property type="match status" value="1"/>
</dbReference>
<keyword evidence="20" id="KW-1185">Reference proteome</keyword>
<dbReference type="Gene3D" id="1.20.920.20">
    <property type="match status" value="1"/>
</dbReference>
<dbReference type="InterPro" id="IPR042228">
    <property type="entry name" value="Dynein_linker_3"/>
</dbReference>
<dbReference type="FunFam" id="1.10.287.2620:FF:000002">
    <property type="entry name" value="Dynein heavy chain 2, axonemal"/>
    <property type="match status" value="1"/>
</dbReference>
<dbReference type="GO" id="GO:0007018">
    <property type="term" value="P:microtubule-based movement"/>
    <property type="evidence" value="ECO:0007669"/>
    <property type="project" value="InterPro"/>
</dbReference>
<keyword evidence="13" id="KW-0505">Motor protein</keyword>
<dbReference type="EMBL" id="LGRX02007816">
    <property type="protein sequence ID" value="KAK3274278.1"/>
    <property type="molecule type" value="Genomic_DNA"/>
</dbReference>
<protein>
    <recommendedName>
        <fullName evidence="18">AAA+ ATPase domain-containing protein</fullName>
    </recommendedName>
</protein>
<feature type="coiled-coil region" evidence="16">
    <location>
        <begin position="2548"/>
        <end position="2592"/>
    </location>
</feature>
<dbReference type="FunFam" id="3.40.50.300:FF:001275">
    <property type="entry name" value="Dynein heavy chain, putative"/>
    <property type="match status" value="1"/>
</dbReference>
<reference evidence="19 20" key="1">
    <citation type="journal article" date="2015" name="Genome Biol. Evol.">
        <title>Comparative Genomics of a Bacterivorous Green Alga Reveals Evolutionary Causalities and Consequences of Phago-Mixotrophic Mode of Nutrition.</title>
        <authorList>
            <person name="Burns J.A."/>
            <person name="Paasch A."/>
            <person name="Narechania A."/>
            <person name="Kim E."/>
        </authorList>
    </citation>
    <scope>NUCLEOTIDE SEQUENCE [LARGE SCALE GENOMIC DNA]</scope>
    <source>
        <strain evidence="19 20">PLY_AMNH</strain>
    </source>
</reference>
<dbReference type="Gene3D" id="1.20.140.100">
    <property type="entry name" value="Dynein heavy chain, N-terminal domain 2"/>
    <property type="match status" value="1"/>
</dbReference>
<dbReference type="FunFam" id="1.20.140.100:FF:000001">
    <property type="entry name" value="dynein heavy chain 17, axonemal"/>
    <property type="match status" value="1"/>
</dbReference>
<dbReference type="PANTHER" id="PTHR45703:SF8">
    <property type="entry name" value="DYNEINS HEAVY CHAIN"/>
    <property type="match status" value="1"/>
</dbReference>
<dbReference type="Gene3D" id="1.10.8.1220">
    <property type="match status" value="1"/>
</dbReference>
<feature type="non-terminal residue" evidence="19">
    <location>
        <position position="2764"/>
    </location>
</feature>
<dbReference type="GO" id="GO:0045505">
    <property type="term" value="F:dynein intermediate chain binding"/>
    <property type="evidence" value="ECO:0007669"/>
    <property type="project" value="InterPro"/>
</dbReference>
<dbReference type="Pfam" id="PF17857">
    <property type="entry name" value="AAA_lid_1"/>
    <property type="match status" value="1"/>
</dbReference>
<feature type="domain" description="AAA+ ATPase" evidence="18">
    <location>
        <begin position="1403"/>
        <end position="1556"/>
    </location>
</feature>
<gene>
    <name evidence="19" type="ORF">CYMTET_17534</name>
</gene>
<evidence type="ECO:0000313" key="20">
    <source>
        <dbReference type="Proteomes" id="UP001190700"/>
    </source>
</evidence>
<dbReference type="InterPro" id="IPR026983">
    <property type="entry name" value="DHC"/>
</dbReference>
<feature type="region of interest" description="Disordered" evidence="17">
    <location>
        <begin position="1094"/>
        <end position="1169"/>
    </location>
</feature>
<dbReference type="Pfam" id="PF12777">
    <property type="entry name" value="MT"/>
    <property type="match status" value="1"/>
</dbReference>
<comment type="similarity">
    <text evidence="2">Belongs to the dynein heavy chain family.</text>
</comment>
<keyword evidence="8" id="KW-0067">ATP-binding</keyword>
<dbReference type="InterPro" id="IPR024743">
    <property type="entry name" value="Dynein_HC_stalk"/>
</dbReference>
<evidence type="ECO:0000256" key="17">
    <source>
        <dbReference type="SAM" id="MobiDB-lite"/>
    </source>
</evidence>
<dbReference type="PANTHER" id="PTHR45703">
    <property type="entry name" value="DYNEIN HEAVY CHAIN"/>
    <property type="match status" value="1"/>
</dbReference>
<dbReference type="FunFam" id="1.10.8.710:FF:000002">
    <property type="entry name" value="dynein heavy chain 17, axonemal"/>
    <property type="match status" value="1"/>
</dbReference>
<feature type="domain" description="AAA+ ATPase" evidence="18">
    <location>
        <begin position="644"/>
        <end position="782"/>
    </location>
</feature>
<organism evidence="19 20">
    <name type="scientific">Cymbomonas tetramitiformis</name>
    <dbReference type="NCBI Taxonomy" id="36881"/>
    <lineage>
        <taxon>Eukaryota</taxon>
        <taxon>Viridiplantae</taxon>
        <taxon>Chlorophyta</taxon>
        <taxon>Pyramimonadophyceae</taxon>
        <taxon>Pyramimonadales</taxon>
        <taxon>Pyramimonadaceae</taxon>
        <taxon>Cymbomonas</taxon>
    </lineage>
</organism>
<keyword evidence="9" id="KW-0282">Flagellum</keyword>
<keyword evidence="5" id="KW-0677">Repeat</keyword>
<dbReference type="GO" id="GO:0030030">
    <property type="term" value="P:cell projection organization"/>
    <property type="evidence" value="ECO:0007669"/>
    <property type="project" value="UniProtKB-KW"/>
</dbReference>
<dbReference type="InterPro" id="IPR003593">
    <property type="entry name" value="AAA+_ATPase"/>
</dbReference>
<dbReference type="GO" id="GO:0030286">
    <property type="term" value="C:dynein complex"/>
    <property type="evidence" value="ECO:0007669"/>
    <property type="project" value="UniProtKB-KW"/>
</dbReference>
<keyword evidence="3" id="KW-0963">Cytoplasm</keyword>
<dbReference type="InterPro" id="IPR041466">
    <property type="entry name" value="Dynein_AAA5_ext"/>
</dbReference>
<dbReference type="GO" id="GO:0005524">
    <property type="term" value="F:ATP binding"/>
    <property type="evidence" value="ECO:0007669"/>
    <property type="project" value="UniProtKB-KW"/>
</dbReference>
<comment type="caution">
    <text evidence="19">The sequence shown here is derived from an EMBL/GenBank/DDBJ whole genome shotgun (WGS) entry which is preliminary data.</text>
</comment>
<dbReference type="GO" id="GO:0005874">
    <property type="term" value="C:microtubule"/>
    <property type="evidence" value="ECO:0007669"/>
    <property type="project" value="UniProtKB-KW"/>
</dbReference>
<evidence type="ECO:0000256" key="13">
    <source>
        <dbReference type="ARBA" id="ARBA00023175"/>
    </source>
</evidence>
<dbReference type="InterPro" id="IPR041589">
    <property type="entry name" value="DNAH3_AAA_lid_1"/>
</dbReference>
<dbReference type="FunFam" id="1.20.920.20:FF:000001">
    <property type="entry name" value="dynein heavy chain 2, axonemal"/>
    <property type="match status" value="1"/>
</dbReference>
<dbReference type="Gene3D" id="3.20.180.20">
    <property type="entry name" value="Dynein heavy chain, N-terminal domain 2"/>
    <property type="match status" value="1"/>
</dbReference>
<evidence type="ECO:0000256" key="8">
    <source>
        <dbReference type="ARBA" id="ARBA00022840"/>
    </source>
</evidence>
<sequence length="2764" mass="313050">AEVEKLVSSFDEAGFWACEADAEAYASIHGCYSKLKQLDAQCTKFQAVCAIFGVREFLQPSEKELKQGLQALLRGKDLWDLTVLASKTLADWQSSQWKRLDTEFMEEETKNIAKAVRSLDRATKTCEAYKRLETTVKNFLTSMPVVRDLRGSYMRERHWQALREQTGKQFVLDENFTLNMLLALKLYEYVDELSELVDTAQKEGRIEAAVAKLEKTWDRLEFNFEIHSNTEGKSSGKEVKLLKVAEEDFETLEDAQMSVQNMISSRYVEVFRDSVVHWQRTLTAVGDVMTIWGEIQRVWAYLEELFMDLEEVKKELPEDTARFARVDTEVREFLAAALKTPNIVMVCHVDGLYERLERMQGNIVLCEKALTNFLEQKKTVFPRFYFVSTTDLLDILSNGNRPSELMVHMPKIFQAVRSLEIQEKGTELLAVGLHANNCGEHIRLNNPVTLNGKVEMMLQEVISSIASSLRSQLGVAIAKYADSAREDWLKGFPAQLVLVSMLVAWTSETMEAFDKVEKGMDTEAMPQLLEKYIKQLSSLILLVQAPLEHDERMKIMNMITLETHSRDIIDGFVQNNTEDSSQFAWKSQMRFSWVPGAEGRPDCLINICDAQFSYGYEYLGNSPRLVITPLTDRIYITATQSLHLRCGCAPAGPAGTGKTETSKDLGCALGKPVYVFNCSDQMDYRSLGDIFKGLASSGAWGCFDEFNRISAEVLSVCSVQFKCILDAISIKSPTFNLDGTDMVLNPTCGVFITMNPGYLGRTELPESLKALFRPVTVMVPDLELICENMLMAEGFVEAKVLGKKFVTLYMLLKDLLSKQDHYDWGLRAIKSVLVVAGSFKREDPDIPEENLLMRALRDFNLAKIIEEDMVVFMGLLGDLFPGVEVPRKFDPEFEAVLKEMCEDQNLVPNPDFILKVVQFAELLEIRHSIFIMGPSGTGKSETWKLLQKVWVKQGKKTQYRDLNWAALTTGELYGYVQLATREWRDGLLSSMMREFANMPDTNPKWIILDGDLDANWIESMNSVMDDNKILTLASNERIPLLPHMKLIFEIRDLKFGTPATVSRAGILYLQERGQWHNFVSKWVATTELEPELKRRASQLTTSPVLQRRASQLTTSPVLQRRASQLTTSPVLQRRASQLTTSPVLQRRASQLTTSPVPQRRASQLTTSPVLQRRASQLTTSPVLQRCASQLTTSPVLQRRASQLTIGSVLQEYVLTLFDKYVGATLKILRNFKHIAPMLDFNLVQSLCFLLGGLLPRLPSDYMHSKKRSFNRSVTLSSQGMTDLRQKSKEQHTTMETYFVFAAVWAFGGGLSIKDGTDYRDRFSRWWKAEWKTVKFPGVPGGSGTKRSAGVFEFFVDPATHAWAMWTHQLEPFHYTPGTPLGNVAVPTVETVALEHVMELLFGKLHPLLLIGNAGSGKTQLIKGALRRLTATSSEMQVATINLNYYTDAVQMQTVMEQPLEKKAGKNYGPPGISYLVYFIDDLNMPQVDSYNTQTPISLLRQYADYHHWYDRNKLSQKNILNTGVVSAMNPSAGSFTVNERLQRHFAAFAVSHPSAENLKEIYSTFLRGHLAKFSSRLQELEPAMTRVALEIHARVSQLFRKTAHTFHYEFNMRHLTHLFSGLLLTQPDEFKEEPKLVRLLMHEAERVYGDILVSPENISTYRKAVRHILQNNFRGKEFRAEDILHEPLLFSTIRDDVYDDCVNLEETHTLLVQALEAYNEVNARMNLVLFDDAMHHICRILRILRFPNGHVLLVGVGGSGRQSLTRLAAFIGSYSLVQVEINETYTIADLREELKRMYLRAGQKEDDLCLLITDSQISDEKFLVYLNDFLSCGDIPDLFNSEERQKVVDSLRAAAKAAGVVDTPENCWEFFIQRVRAHLHLAMCFSPVGSNFRVRVRRFPALITCSYVDWFQPWPEDALLSVAHRFLHQLDLGEPRVTEGVVHFINQSFQSVNRLSEEYLLQERRYSYTTPKSLLDQITLFTHKLEQKRREVGESIQRLQTGLVRLQSTSRDAAAMEEELNVKQVEVEEKKRAADALVEQVGEEKEKVQAESELSVTEAANCEVKAKEVAEIEVECRKELEKAEPAVAAAELALDTLQKKDLVELKSLKKPPSSIDDVTAACLVLLSPSSGVVKNRMWPESQKMMNLPEKFLDTLKSFKHLIEQEKVPPANFKAVRPYLEIPTFDAEIIKSKSAAAAGLCGWVRNIVVFYDIVSEVAPLRKKLKEAQDQLKGADIKLSEMRQAVEVLQAQFEALEQQLRRAVSEKEQAEAEAETCTRRLNLAQRLVRALASEEVRWATGVRNLTHSLKSSVGDVLLATTFVSYIGGFNKNFRQRLLNEEWIPALRTRGIPMSLDPDPCAILANEAAIAAWNNDGLPADKLSKENGVIITSCERWPLMIDPQLQGISWIKELESKNDLQVVRMGTASMGKDLAHAVEHGRPLLVENMSEHIDPALVPVLGRQTIRKGKMVFMRVAGMEVPLHSDFRVYLHTKLSNPHYPPEVQAEATLVNFAVTEDGLQDQLLARVVGFERPDLETQQSTVIRQQNSFMIQLKDLEDNLLERLSNAEGDILANTELIENLESTKRIAIEVENKVESGRRTAKLINEARDAYRGVAQRGSVLFFLLISLQKMHTFYHYSLGAFVAVFEAGIRQTQEQAETQRGRTLDDASDDEEDEDAAVSGQHQMREGELILHLHSMITNITLAVFNYTRRGLFERHKMVLAAQLALSIAFRQVPLLAAQLALSISFRQVPLLAAQLALSISFRQ</sequence>
<dbReference type="GO" id="GO:0051959">
    <property type="term" value="F:dynein light intermediate chain binding"/>
    <property type="evidence" value="ECO:0007669"/>
    <property type="project" value="InterPro"/>
</dbReference>
<evidence type="ECO:0000256" key="14">
    <source>
        <dbReference type="ARBA" id="ARBA00023212"/>
    </source>
</evidence>
<feature type="coiled-coil region" evidence="16">
    <location>
        <begin position="2006"/>
        <end position="2051"/>
    </location>
</feature>
<evidence type="ECO:0000259" key="18">
    <source>
        <dbReference type="SMART" id="SM00382"/>
    </source>
</evidence>
<feature type="non-terminal residue" evidence="19">
    <location>
        <position position="1"/>
    </location>
</feature>
<evidence type="ECO:0000256" key="7">
    <source>
        <dbReference type="ARBA" id="ARBA00022794"/>
    </source>
</evidence>
<dbReference type="Pfam" id="PF17852">
    <property type="entry name" value="Dynein_AAA_lid"/>
    <property type="match status" value="1"/>
</dbReference>
<dbReference type="Pfam" id="PF12780">
    <property type="entry name" value="AAA_8"/>
    <property type="match status" value="1"/>
</dbReference>
<keyword evidence="15" id="KW-0966">Cell projection</keyword>
<dbReference type="FunFam" id="3.40.50.300:FF:000738">
    <property type="entry name" value="Dynein heavy chain axonemal"/>
    <property type="match status" value="1"/>
</dbReference>
<evidence type="ECO:0000256" key="5">
    <source>
        <dbReference type="ARBA" id="ARBA00022737"/>
    </source>
</evidence>
<feature type="compositionally biased region" description="Polar residues" evidence="17">
    <location>
        <begin position="1097"/>
        <end position="1169"/>
    </location>
</feature>
<evidence type="ECO:0000256" key="4">
    <source>
        <dbReference type="ARBA" id="ARBA00022701"/>
    </source>
</evidence>
<keyword evidence="6" id="KW-0547">Nucleotide-binding</keyword>
<evidence type="ECO:0000256" key="3">
    <source>
        <dbReference type="ARBA" id="ARBA00022490"/>
    </source>
</evidence>
<keyword evidence="14" id="KW-0206">Cytoskeleton</keyword>
<keyword evidence="4" id="KW-0493">Microtubule</keyword>
<dbReference type="InterPro" id="IPR013602">
    <property type="entry name" value="Dynein_heavy_linker"/>
</dbReference>
<evidence type="ECO:0000256" key="11">
    <source>
        <dbReference type="ARBA" id="ARBA00023054"/>
    </source>
</evidence>
<feature type="compositionally biased region" description="Acidic residues" evidence="17">
    <location>
        <begin position="2666"/>
        <end position="2676"/>
    </location>
</feature>
<dbReference type="FunFam" id="1.20.58.1120:FF:000001">
    <property type="entry name" value="dynein heavy chain 2, axonemal"/>
    <property type="match status" value="1"/>
</dbReference>
<feature type="region of interest" description="Disordered" evidence="17">
    <location>
        <begin position="2655"/>
        <end position="2680"/>
    </location>
</feature>
<dbReference type="Pfam" id="PF08393">
    <property type="entry name" value="DHC_N2"/>
    <property type="match status" value="1"/>
</dbReference>
<dbReference type="Gene3D" id="6.10.140.1060">
    <property type="match status" value="1"/>
</dbReference>
<dbReference type="FunFam" id="3.40.50.300:FF:000049">
    <property type="entry name" value="Dynein, axonemal, heavy chain 5"/>
    <property type="match status" value="1"/>
</dbReference>
<dbReference type="FunFam" id="3.40.50.300:FF:002141">
    <property type="entry name" value="Dynein heavy chain"/>
    <property type="match status" value="1"/>
</dbReference>
<dbReference type="InterPro" id="IPR027417">
    <property type="entry name" value="P-loop_NTPase"/>
</dbReference>
<evidence type="ECO:0000256" key="1">
    <source>
        <dbReference type="ARBA" id="ARBA00004611"/>
    </source>
</evidence>
<name>A0AAE0L6W1_9CHLO</name>
<dbReference type="Pfam" id="PF12775">
    <property type="entry name" value="AAA_7"/>
    <property type="match status" value="1"/>
</dbReference>
<evidence type="ECO:0000256" key="12">
    <source>
        <dbReference type="ARBA" id="ARBA00023069"/>
    </source>
</evidence>
<evidence type="ECO:0000256" key="16">
    <source>
        <dbReference type="SAM" id="Coils"/>
    </source>
</evidence>
<accession>A0AAE0L6W1</accession>
<evidence type="ECO:0000313" key="19">
    <source>
        <dbReference type="EMBL" id="KAK3274278.1"/>
    </source>
</evidence>
<keyword evidence="7" id="KW-0970">Cilium biogenesis/degradation</keyword>
<keyword evidence="10" id="KW-0243">Dynein</keyword>
<dbReference type="Gene3D" id="1.10.472.130">
    <property type="match status" value="1"/>
</dbReference>
<dbReference type="Gene3D" id="3.40.50.300">
    <property type="entry name" value="P-loop containing nucleotide triphosphate hydrolases"/>
    <property type="match status" value="4"/>
</dbReference>
<evidence type="ECO:0000256" key="15">
    <source>
        <dbReference type="ARBA" id="ARBA00023273"/>
    </source>
</evidence>
<dbReference type="Gene3D" id="1.10.287.2620">
    <property type="match status" value="1"/>
</dbReference>
<dbReference type="SMART" id="SM00382">
    <property type="entry name" value="AAA"/>
    <property type="match status" value="2"/>
</dbReference>
<comment type="subcellular location">
    <subcellularLocation>
        <location evidence="1">Cytoplasm</location>
        <location evidence="1">Cytoskeleton</location>
        <location evidence="1">Flagellum axoneme</location>
    </subcellularLocation>
</comment>